<keyword evidence="2" id="KW-0812">Transmembrane</keyword>
<evidence type="ECO:0000256" key="2">
    <source>
        <dbReference type="SAM" id="Phobius"/>
    </source>
</evidence>
<evidence type="ECO:0000259" key="3">
    <source>
        <dbReference type="Pfam" id="PF01882"/>
    </source>
</evidence>
<accession>A0A1I4IGE9</accession>
<protein>
    <submittedName>
        <fullName evidence="4">Uncharacterized conserved protein, DUF58 family, contains vWF domain</fullName>
    </submittedName>
</protein>
<name>A0A1I4IGE9_9EURY</name>
<dbReference type="PANTHER" id="PTHR34351:SF2">
    <property type="entry name" value="DUF58 DOMAIN-CONTAINING PROTEIN"/>
    <property type="match status" value="1"/>
</dbReference>
<reference evidence="5" key="1">
    <citation type="submission" date="2016-10" db="EMBL/GenBank/DDBJ databases">
        <authorList>
            <person name="Varghese N."/>
            <person name="Submissions S."/>
        </authorList>
    </citation>
    <scope>NUCLEOTIDE SEQUENCE [LARGE SCALE GENOMIC DNA]</scope>
    <source>
        <strain evidence="5">CGMCC 1.7738</strain>
    </source>
</reference>
<evidence type="ECO:0000256" key="1">
    <source>
        <dbReference type="SAM" id="MobiDB-lite"/>
    </source>
</evidence>
<dbReference type="PANTHER" id="PTHR34351">
    <property type="entry name" value="SLR1927 PROTEIN-RELATED"/>
    <property type="match status" value="1"/>
</dbReference>
<keyword evidence="5" id="KW-1185">Reference proteome</keyword>
<feature type="transmembrane region" description="Helical" evidence="2">
    <location>
        <begin position="12"/>
        <end position="44"/>
    </location>
</feature>
<feature type="region of interest" description="Disordered" evidence="1">
    <location>
        <begin position="305"/>
        <end position="340"/>
    </location>
</feature>
<dbReference type="InterPro" id="IPR002881">
    <property type="entry name" value="DUF58"/>
</dbReference>
<gene>
    <name evidence="4" type="ORF">SAMN04487950_4109</name>
</gene>
<dbReference type="Pfam" id="PF01882">
    <property type="entry name" value="DUF58"/>
    <property type="match status" value="1"/>
</dbReference>
<dbReference type="RefSeq" id="WP_089871983.1">
    <property type="nucleotide sequence ID" value="NZ_FOTC01000008.1"/>
</dbReference>
<proteinExistence type="predicted"/>
<evidence type="ECO:0000313" key="4">
    <source>
        <dbReference type="EMBL" id="SFL53388.1"/>
    </source>
</evidence>
<dbReference type="STRING" id="553466.SAMN04487950_4109"/>
<evidence type="ECO:0000313" key="5">
    <source>
        <dbReference type="Proteomes" id="UP000199607"/>
    </source>
</evidence>
<sequence length="433" mass="46881">MTVRRTRRWRGIVAVALFVGGVGVVAARPLVLLLGVVGAAFAAYPHLTATPEVRLDIERRFGDDSPDDGDDVVVTVRVQNTGDSTLTDLRIVDGVPPMLTVSDGSPRHAAVLRPGKTTEFEYTVGAARGRHRFEPATVVARDVAGTREVETTVDTETELACTGTVPEVPLRQQTEQQSGRVITDEGGSGIEFHQTREYRHGDPMSRIDWKRHAKTGELTTIEFREERTASVVLLVDATADAYRARRADEQNAVAHSLAGAEQMLTALSNTRNFVGLAGIGREFAWLAPGTGPEHGDAASTLLATSPTFSTIPPSESERESGSGKNGENEEWDVQSQHAELQRRLGSNAQVVLLTPLTSPDVLTMALGLEANGTRVTVVSPDVTNEETVGGRLAATERENRMRTLRESRIPVVDWNPETDRLGTELLRAQEGVA</sequence>
<keyword evidence="2" id="KW-1133">Transmembrane helix</keyword>
<dbReference type="Proteomes" id="UP000199607">
    <property type="component" value="Unassembled WGS sequence"/>
</dbReference>
<keyword evidence="2" id="KW-0472">Membrane</keyword>
<feature type="domain" description="DUF58" evidence="3">
    <location>
        <begin position="195"/>
        <end position="383"/>
    </location>
</feature>
<dbReference type="EMBL" id="FOTC01000008">
    <property type="protein sequence ID" value="SFL53388.1"/>
    <property type="molecule type" value="Genomic_DNA"/>
</dbReference>
<dbReference type="AlphaFoldDB" id="A0A1I4IGE9"/>
<organism evidence="4 5">
    <name type="scientific">Halogranum rubrum</name>
    <dbReference type="NCBI Taxonomy" id="553466"/>
    <lineage>
        <taxon>Archaea</taxon>
        <taxon>Methanobacteriati</taxon>
        <taxon>Methanobacteriota</taxon>
        <taxon>Stenosarchaea group</taxon>
        <taxon>Halobacteria</taxon>
        <taxon>Halobacteriales</taxon>
        <taxon>Haloferacaceae</taxon>
    </lineage>
</organism>